<dbReference type="InterPro" id="IPR056924">
    <property type="entry name" value="SH3_Tf2-1"/>
</dbReference>
<reference evidence="2" key="2">
    <citation type="journal article" date="2015" name="Data Brief">
        <title>Shoot transcriptome of the giant reed, Arundo donax.</title>
        <authorList>
            <person name="Barrero R.A."/>
            <person name="Guerrero F.D."/>
            <person name="Moolhuijzen P."/>
            <person name="Goolsby J.A."/>
            <person name="Tidwell J."/>
            <person name="Bellgard S.E."/>
            <person name="Bellgard M.I."/>
        </authorList>
    </citation>
    <scope>NUCLEOTIDE SEQUENCE</scope>
    <source>
        <tissue evidence="2">Shoot tissue taken approximately 20 cm above the soil surface</tissue>
    </source>
</reference>
<sequence>MERDEFLAEIRDRLEHAQQYAKGQHDRKHREVSFVVGQWVWVRLLHWPLASLDVKGRSKLGPRFFGPYRISEKIGDAAYRLDLPAGARLHNVFHVSLLKTFHGVPPSSAPVLPPIQHGRVCLEPEKVVRGRLARGIF</sequence>
<dbReference type="PANTHER" id="PTHR46148">
    <property type="entry name" value="CHROMO DOMAIN-CONTAINING PROTEIN"/>
    <property type="match status" value="1"/>
</dbReference>
<organism evidence="2">
    <name type="scientific">Arundo donax</name>
    <name type="common">Giant reed</name>
    <name type="synonym">Donax arundinaceus</name>
    <dbReference type="NCBI Taxonomy" id="35708"/>
    <lineage>
        <taxon>Eukaryota</taxon>
        <taxon>Viridiplantae</taxon>
        <taxon>Streptophyta</taxon>
        <taxon>Embryophyta</taxon>
        <taxon>Tracheophyta</taxon>
        <taxon>Spermatophyta</taxon>
        <taxon>Magnoliopsida</taxon>
        <taxon>Liliopsida</taxon>
        <taxon>Poales</taxon>
        <taxon>Poaceae</taxon>
        <taxon>PACMAD clade</taxon>
        <taxon>Arundinoideae</taxon>
        <taxon>Arundineae</taxon>
        <taxon>Arundo</taxon>
    </lineage>
</organism>
<dbReference type="AlphaFoldDB" id="A0A0A8Z8Y1"/>
<evidence type="ECO:0000259" key="1">
    <source>
        <dbReference type="Pfam" id="PF24626"/>
    </source>
</evidence>
<accession>A0A0A8Z8Y1</accession>
<reference evidence="2" key="1">
    <citation type="submission" date="2014-09" db="EMBL/GenBank/DDBJ databases">
        <authorList>
            <person name="Magalhaes I.L.F."/>
            <person name="Oliveira U."/>
            <person name="Santos F.R."/>
            <person name="Vidigal T.H.D.A."/>
            <person name="Brescovit A.D."/>
            <person name="Santos A.J."/>
        </authorList>
    </citation>
    <scope>NUCLEOTIDE SEQUENCE</scope>
    <source>
        <tissue evidence="2">Shoot tissue taken approximately 20 cm above the soil surface</tissue>
    </source>
</reference>
<name>A0A0A8Z8Y1_ARUDO</name>
<dbReference type="PANTHER" id="PTHR46148:SF52">
    <property type="entry name" value="OS04G0603800 PROTEIN"/>
    <property type="match status" value="1"/>
</dbReference>
<proteinExistence type="predicted"/>
<protein>
    <recommendedName>
        <fullName evidence="1">Tf2-1-like SH3-like domain-containing protein</fullName>
    </recommendedName>
</protein>
<dbReference type="Pfam" id="PF24626">
    <property type="entry name" value="SH3_Tf2-1"/>
    <property type="match status" value="1"/>
</dbReference>
<dbReference type="EMBL" id="GBRH01262624">
    <property type="protein sequence ID" value="JAD35271.1"/>
    <property type="molecule type" value="Transcribed_RNA"/>
</dbReference>
<evidence type="ECO:0000313" key="2">
    <source>
        <dbReference type="EMBL" id="JAD35271.1"/>
    </source>
</evidence>
<feature type="domain" description="Tf2-1-like SH3-like" evidence="1">
    <location>
        <begin position="37"/>
        <end position="102"/>
    </location>
</feature>